<dbReference type="PROSITE" id="PS50943">
    <property type="entry name" value="HTH_CROC1"/>
    <property type="match status" value="1"/>
</dbReference>
<dbReference type="Pfam" id="PF01381">
    <property type="entry name" value="HTH_3"/>
    <property type="match status" value="1"/>
</dbReference>
<keyword evidence="3" id="KW-1185">Reference proteome</keyword>
<dbReference type="RefSeq" id="WP_378256746.1">
    <property type="nucleotide sequence ID" value="NZ_JBHSJV010000001.1"/>
</dbReference>
<comment type="caution">
    <text evidence="2">The sequence shown here is derived from an EMBL/GenBank/DDBJ whole genome shotgun (WGS) entry which is preliminary data.</text>
</comment>
<organism evidence="2 3">
    <name type="scientific">Aquimarina hainanensis</name>
    <dbReference type="NCBI Taxonomy" id="1578017"/>
    <lineage>
        <taxon>Bacteria</taxon>
        <taxon>Pseudomonadati</taxon>
        <taxon>Bacteroidota</taxon>
        <taxon>Flavobacteriia</taxon>
        <taxon>Flavobacteriales</taxon>
        <taxon>Flavobacteriaceae</taxon>
        <taxon>Aquimarina</taxon>
    </lineage>
</organism>
<dbReference type="Gene3D" id="1.10.260.40">
    <property type="entry name" value="lambda repressor-like DNA-binding domains"/>
    <property type="match status" value="1"/>
</dbReference>
<evidence type="ECO:0000313" key="3">
    <source>
        <dbReference type="Proteomes" id="UP001597459"/>
    </source>
</evidence>
<proteinExistence type="predicted"/>
<reference evidence="3" key="1">
    <citation type="journal article" date="2019" name="Int. J. Syst. Evol. Microbiol.">
        <title>The Global Catalogue of Microorganisms (GCM) 10K type strain sequencing project: providing services to taxonomists for standard genome sequencing and annotation.</title>
        <authorList>
            <consortium name="The Broad Institute Genomics Platform"/>
            <consortium name="The Broad Institute Genome Sequencing Center for Infectious Disease"/>
            <person name="Wu L."/>
            <person name="Ma J."/>
        </authorList>
    </citation>
    <scope>NUCLEOTIDE SEQUENCE [LARGE SCALE GENOMIC DNA]</scope>
    <source>
        <strain evidence="3">KCTC 42423</strain>
    </source>
</reference>
<evidence type="ECO:0000259" key="1">
    <source>
        <dbReference type="PROSITE" id="PS50943"/>
    </source>
</evidence>
<dbReference type="InterPro" id="IPR010982">
    <property type="entry name" value="Lambda_DNA-bd_dom_sf"/>
</dbReference>
<protein>
    <submittedName>
        <fullName evidence="2">Helix-turn-helix domain-containing protein</fullName>
    </submittedName>
</protein>
<gene>
    <name evidence="2" type="ORF">ACFSTE_15880</name>
</gene>
<dbReference type="SMART" id="SM00530">
    <property type="entry name" value="HTH_XRE"/>
    <property type="match status" value="1"/>
</dbReference>
<accession>A0ABW5NAH6</accession>
<dbReference type="SUPFAM" id="SSF47413">
    <property type="entry name" value="lambda repressor-like DNA-binding domains"/>
    <property type="match status" value="1"/>
</dbReference>
<dbReference type="InterPro" id="IPR001387">
    <property type="entry name" value="Cro/C1-type_HTH"/>
</dbReference>
<feature type="domain" description="HTH cro/C1-type" evidence="1">
    <location>
        <begin position="5"/>
        <end position="57"/>
    </location>
</feature>
<dbReference type="EMBL" id="JBHULX010000033">
    <property type="protein sequence ID" value="MFD2592318.1"/>
    <property type="molecule type" value="Genomic_DNA"/>
</dbReference>
<sequence length="79" mass="9040">MELRIKEVCKQKGLKISDLAKRLGISRQALSKRINNNPTIESLSEIAEILKVDPIELIVPSSDYSHFYSGDEWLGIRRK</sequence>
<evidence type="ECO:0000313" key="2">
    <source>
        <dbReference type="EMBL" id="MFD2592318.1"/>
    </source>
</evidence>
<dbReference type="Proteomes" id="UP001597459">
    <property type="component" value="Unassembled WGS sequence"/>
</dbReference>
<dbReference type="CDD" id="cd00093">
    <property type="entry name" value="HTH_XRE"/>
    <property type="match status" value="1"/>
</dbReference>
<name>A0ABW5NAH6_9FLAO</name>